<protein>
    <submittedName>
        <fullName evidence="3">Pyruvate synthase subunit beta</fullName>
    </submittedName>
</protein>
<comment type="caution">
    <text evidence="3">The sequence shown here is derived from an EMBL/GenBank/DDBJ whole genome shotgun (WGS) entry which is preliminary data.</text>
</comment>
<dbReference type="GO" id="GO:0016491">
    <property type="term" value="F:oxidoreductase activity"/>
    <property type="evidence" value="ECO:0007669"/>
    <property type="project" value="UniProtKB-KW"/>
</dbReference>
<evidence type="ECO:0000313" key="3">
    <source>
        <dbReference type="EMBL" id="NKE67952.1"/>
    </source>
</evidence>
<accession>A0A7X6DIU2</accession>
<evidence type="ECO:0000313" key="4">
    <source>
        <dbReference type="Proteomes" id="UP000521868"/>
    </source>
</evidence>
<sequence length="295" mass="31734">MRKLELNEEAMLCSGHAACPGCVEALSVRHVLATMGPDTMAVIPPSCMAIIAGPQPFSSLKIPVYQPTLEASAAAASGLRRALDARGKRDTHVIVLAGDGGTYDIGFQCLSSAAERNENILYFCLDNEGYMNTGAQKSSSTPHYATTGSTPDGKLTRKKNLIDIMAAHQVPYAATASASYLPDLIRKVEKAKAMRGFRIITILIPCIDGWGLSDDAGLRAGRYAVETGAFPLYEVEDGTRYTINQPSCTRPVSEYLALQRRYRGLSAERTTALQAELEAGWARLQRMAALDAATA</sequence>
<dbReference type="Pfam" id="PF02775">
    <property type="entry name" value="TPP_enzyme_C"/>
    <property type="match status" value="1"/>
</dbReference>
<dbReference type="InterPro" id="IPR011766">
    <property type="entry name" value="TPP_enzyme_TPP-bd"/>
</dbReference>
<keyword evidence="4" id="KW-1185">Reference proteome</keyword>
<dbReference type="Proteomes" id="UP000521868">
    <property type="component" value="Unassembled WGS sequence"/>
</dbReference>
<reference evidence="3 4" key="1">
    <citation type="journal article" date="2020" name="Nature">
        <title>Bacterial chemolithoautotrophy via manganese oxidation.</title>
        <authorList>
            <person name="Yu H."/>
            <person name="Leadbetter J.R."/>
        </authorList>
    </citation>
    <scope>NUCLEOTIDE SEQUENCE [LARGE SCALE GENOMIC DNA]</scope>
    <source>
        <strain evidence="3 4">RBP-1</strain>
    </source>
</reference>
<dbReference type="Gene3D" id="3.40.50.970">
    <property type="match status" value="2"/>
</dbReference>
<dbReference type="InterPro" id="IPR029061">
    <property type="entry name" value="THDP-binding"/>
</dbReference>
<dbReference type="PANTHER" id="PTHR42897">
    <property type="entry name" value="PYRUVATE SYNTHASE SUBUNIT PORB"/>
    <property type="match status" value="1"/>
</dbReference>
<dbReference type="PANTHER" id="PTHR42897:SF1">
    <property type="entry name" value="2-OXOACID OXIDOREDUCTASE (FERREDOXIN)"/>
    <property type="match status" value="1"/>
</dbReference>
<dbReference type="SUPFAM" id="SSF52518">
    <property type="entry name" value="Thiamin diphosphate-binding fold (THDP-binding)"/>
    <property type="match status" value="1"/>
</dbReference>
<name>A0A7X6DIU2_9BURK</name>
<keyword evidence="3" id="KW-0670">Pyruvate</keyword>
<feature type="domain" description="Thiamine pyrophosphate enzyme TPP-binding" evidence="2">
    <location>
        <begin position="66"/>
        <end position="201"/>
    </location>
</feature>
<proteinExistence type="predicted"/>
<evidence type="ECO:0000256" key="1">
    <source>
        <dbReference type="ARBA" id="ARBA00023002"/>
    </source>
</evidence>
<dbReference type="InterPro" id="IPR051479">
    <property type="entry name" value="PorB-like"/>
</dbReference>
<dbReference type="AlphaFoldDB" id="A0A7X6DIU2"/>
<dbReference type="RefSeq" id="WP_168109084.1">
    <property type="nucleotide sequence ID" value="NZ_VTOX01000008.1"/>
</dbReference>
<dbReference type="GO" id="GO:0044281">
    <property type="term" value="P:small molecule metabolic process"/>
    <property type="evidence" value="ECO:0007669"/>
    <property type="project" value="UniProtKB-ARBA"/>
</dbReference>
<evidence type="ECO:0000259" key="2">
    <source>
        <dbReference type="Pfam" id="PF02775"/>
    </source>
</evidence>
<dbReference type="GO" id="GO:0030976">
    <property type="term" value="F:thiamine pyrophosphate binding"/>
    <property type="evidence" value="ECO:0007669"/>
    <property type="project" value="InterPro"/>
</dbReference>
<keyword evidence="1" id="KW-0560">Oxidoreductase</keyword>
<organism evidence="3 4">
    <name type="scientific">Ramlibacter lithotrophicus</name>
    <dbReference type="NCBI Taxonomy" id="2606681"/>
    <lineage>
        <taxon>Bacteria</taxon>
        <taxon>Pseudomonadati</taxon>
        <taxon>Pseudomonadota</taxon>
        <taxon>Betaproteobacteria</taxon>
        <taxon>Burkholderiales</taxon>
        <taxon>Comamonadaceae</taxon>
        <taxon>Ramlibacter</taxon>
    </lineage>
</organism>
<dbReference type="EMBL" id="VTOX01000008">
    <property type="protein sequence ID" value="NKE67952.1"/>
    <property type="molecule type" value="Genomic_DNA"/>
</dbReference>
<gene>
    <name evidence="3" type="ORF">RAMLITH_19190</name>
</gene>